<keyword evidence="6 7" id="KW-0472">Membrane</keyword>
<dbReference type="Pfam" id="PF00324">
    <property type="entry name" value="AA_permease"/>
    <property type="match status" value="1"/>
</dbReference>
<evidence type="ECO:0000256" key="3">
    <source>
        <dbReference type="ARBA" id="ARBA00022692"/>
    </source>
</evidence>
<dbReference type="PANTHER" id="PTHR43495">
    <property type="entry name" value="GABA PERMEASE"/>
    <property type="match status" value="1"/>
</dbReference>
<dbReference type="PANTHER" id="PTHR43495:SF5">
    <property type="entry name" value="GAMMA-AMINOBUTYRIC ACID PERMEASE"/>
    <property type="match status" value="1"/>
</dbReference>
<evidence type="ECO:0000313" key="10">
    <source>
        <dbReference type="Proteomes" id="UP000255036"/>
    </source>
</evidence>
<dbReference type="AlphaFoldDB" id="A0A371AQV1"/>
<reference evidence="9 10" key="1">
    <citation type="submission" date="2018-07" db="EMBL/GenBank/DDBJ databases">
        <title>Anaerosacharophilus polymeroproducens gen. nov. sp. nov., an anaerobic bacterium isolated from salt field.</title>
        <authorList>
            <person name="Kim W."/>
            <person name="Yang S.-H."/>
            <person name="Oh J."/>
            <person name="Lee J.-H."/>
            <person name="Kwon K.K."/>
        </authorList>
    </citation>
    <scope>NUCLEOTIDE SEQUENCE [LARGE SCALE GENOMIC DNA]</scope>
    <source>
        <strain evidence="9 10">MCWD5</strain>
    </source>
</reference>
<keyword evidence="5 7" id="KW-1133">Transmembrane helix</keyword>
<dbReference type="InterPro" id="IPR004841">
    <property type="entry name" value="AA-permease/SLC12A_dom"/>
</dbReference>
<proteinExistence type="predicted"/>
<feature type="transmembrane region" description="Helical" evidence="7">
    <location>
        <begin position="12"/>
        <end position="34"/>
    </location>
</feature>
<feature type="transmembrane region" description="Helical" evidence="7">
    <location>
        <begin position="390"/>
        <end position="412"/>
    </location>
</feature>
<name>A0A371AQV1_9FIRM</name>
<feature type="transmembrane region" description="Helical" evidence="7">
    <location>
        <begin position="351"/>
        <end position="369"/>
    </location>
</feature>
<feature type="transmembrane region" description="Helical" evidence="7">
    <location>
        <begin position="150"/>
        <end position="172"/>
    </location>
</feature>
<dbReference type="EMBL" id="QRCT01000050">
    <property type="protein sequence ID" value="RDU21967.1"/>
    <property type="molecule type" value="Genomic_DNA"/>
</dbReference>
<evidence type="ECO:0000256" key="4">
    <source>
        <dbReference type="ARBA" id="ARBA00022970"/>
    </source>
</evidence>
<evidence type="ECO:0000313" key="9">
    <source>
        <dbReference type="EMBL" id="RDU21967.1"/>
    </source>
</evidence>
<keyword evidence="3 7" id="KW-0812">Transmembrane</keyword>
<accession>A0A371AQV1</accession>
<feature type="transmembrane region" description="Helical" evidence="7">
    <location>
        <begin position="274"/>
        <end position="298"/>
    </location>
</feature>
<feature type="transmembrane region" description="Helical" evidence="7">
    <location>
        <begin position="118"/>
        <end position="138"/>
    </location>
</feature>
<organism evidence="9 10">
    <name type="scientific">Anaerosacchariphilus polymeriproducens</name>
    <dbReference type="NCBI Taxonomy" id="1812858"/>
    <lineage>
        <taxon>Bacteria</taxon>
        <taxon>Bacillati</taxon>
        <taxon>Bacillota</taxon>
        <taxon>Clostridia</taxon>
        <taxon>Lachnospirales</taxon>
        <taxon>Lachnospiraceae</taxon>
        <taxon>Anaerosacchariphilus</taxon>
    </lineage>
</organism>
<dbReference type="PIRSF" id="PIRSF006060">
    <property type="entry name" value="AA_transporter"/>
    <property type="match status" value="1"/>
</dbReference>
<keyword evidence="2" id="KW-0813">Transport</keyword>
<dbReference type="Gene3D" id="1.20.1740.10">
    <property type="entry name" value="Amino acid/polyamine transporter I"/>
    <property type="match status" value="1"/>
</dbReference>
<evidence type="ECO:0000256" key="7">
    <source>
        <dbReference type="SAM" id="Phobius"/>
    </source>
</evidence>
<gene>
    <name evidence="9" type="ORF">DWV06_15640</name>
</gene>
<feature type="transmembrane region" description="Helical" evidence="7">
    <location>
        <begin position="40"/>
        <end position="59"/>
    </location>
</feature>
<keyword evidence="10" id="KW-1185">Reference proteome</keyword>
<feature type="transmembrane region" description="Helical" evidence="7">
    <location>
        <begin position="327"/>
        <end position="345"/>
    </location>
</feature>
<comment type="caution">
    <text evidence="9">The sequence shown here is derived from an EMBL/GenBank/DDBJ whole genome shotgun (WGS) entry which is preliminary data.</text>
</comment>
<dbReference type="GO" id="GO:0016020">
    <property type="term" value="C:membrane"/>
    <property type="evidence" value="ECO:0007669"/>
    <property type="project" value="UniProtKB-SubCell"/>
</dbReference>
<protein>
    <submittedName>
        <fullName evidence="9">Amino acid permease</fullName>
    </submittedName>
</protein>
<evidence type="ECO:0000256" key="1">
    <source>
        <dbReference type="ARBA" id="ARBA00004141"/>
    </source>
</evidence>
<feature type="transmembrane region" description="Helical" evidence="7">
    <location>
        <begin position="79"/>
        <end position="98"/>
    </location>
</feature>
<dbReference type="OrthoDB" id="9780162at2"/>
<keyword evidence="4" id="KW-0029">Amino-acid transport</keyword>
<dbReference type="Proteomes" id="UP000255036">
    <property type="component" value="Unassembled WGS sequence"/>
</dbReference>
<sequence>MQKENNGLSAGQLTMMALGTVIGGSFFLGSSVAVKATGPSIILTYIVCGVMVYFILFALSEMTVSNPNADSFRKFASQYLGNGMGFVIGWVYWTGMVIAMSSEATAVSILVKEWIPNISIPLLGSSIIIGVTLLNLLGARQLSSLESVLAGIKIVTIIAFIILGLLLILGIFPNVNRIGGNVMASESFLPGGLTSLAGSMLLVLFSYAGFEIIGLAASETKDKQKTIPRAIHFTVFWLVGLYIMSVLVLLLLIPTNEISESVSPMVAALRRYRITWVGSVMNLILISAILSTMLAAMFGLGRMLRSLIGDGLGPHLLKDKTDVPYKGILFSGFIMLVSLFIGLLFPKVYLFLISSGGFSLIFTYIVLMLTHIRFRKKNGLPEGKCRLGGFPYSSFFTLIGLLIAIFSMPFVAGQTSGFLAGILLVGFYSVCYLIMKVVAKKILENPEKYDPKTLNSTFLTEFSKEFYDDKRGDK</sequence>
<dbReference type="GO" id="GO:0055085">
    <property type="term" value="P:transmembrane transport"/>
    <property type="evidence" value="ECO:0007669"/>
    <property type="project" value="InterPro"/>
</dbReference>
<feature type="transmembrane region" description="Helical" evidence="7">
    <location>
        <begin position="418"/>
        <end position="439"/>
    </location>
</feature>
<evidence type="ECO:0000256" key="2">
    <source>
        <dbReference type="ARBA" id="ARBA00022448"/>
    </source>
</evidence>
<feature type="transmembrane region" description="Helical" evidence="7">
    <location>
        <begin position="230"/>
        <end position="254"/>
    </location>
</feature>
<dbReference type="GO" id="GO:0006865">
    <property type="term" value="P:amino acid transport"/>
    <property type="evidence" value="ECO:0007669"/>
    <property type="project" value="UniProtKB-KW"/>
</dbReference>
<comment type="subcellular location">
    <subcellularLocation>
        <location evidence="1">Membrane</location>
        <topology evidence="1">Multi-pass membrane protein</topology>
    </subcellularLocation>
</comment>
<evidence type="ECO:0000256" key="5">
    <source>
        <dbReference type="ARBA" id="ARBA00022989"/>
    </source>
</evidence>
<feature type="domain" description="Amino acid permease/ SLC12A" evidence="8">
    <location>
        <begin position="13"/>
        <end position="440"/>
    </location>
</feature>
<feature type="transmembrane region" description="Helical" evidence="7">
    <location>
        <begin position="192"/>
        <end position="218"/>
    </location>
</feature>
<dbReference type="RefSeq" id="WP_115483130.1">
    <property type="nucleotide sequence ID" value="NZ_QRCT01000050.1"/>
</dbReference>
<evidence type="ECO:0000259" key="8">
    <source>
        <dbReference type="Pfam" id="PF00324"/>
    </source>
</evidence>
<evidence type="ECO:0000256" key="6">
    <source>
        <dbReference type="ARBA" id="ARBA00023136"/>
    </source>
</evidence>